<dbReference type="EMBL" id="RYZI01000053">
    <property type="protein sequence ID" value="RWA12365.1"/>
    <property type="molecule type" value="Genomic_DNA"/>
</dbReference>
<proteinExistence type="predicted"/>
<protein>
    <recommendedName>
        <fullName evidence="3">HNH nuclease domain-containing protein</fullName>
    </recommendedName>
</protein>
<dbReference type="AlphaFoldDB" id="A0A439DDB9"/>
<dbReference type="Proteomes" id="UP000286045">
    <property type="component" value="Unassembled WGS sequence"/>
</dbReference>
<evidence type="ECO:0008006" key="3">
    <source>
        <dbReference type="Google" id="ProtNLM"/>
    </source>
</evidence>
<keyword evidence="2" id="KW-1185">Reference proteome</keyword>
<evidence type="ECO:0000313" key="2">
    <source>
        <dbReference type="Proteomes" id="UP000286045"/>
    </source>
</evidence>
<name>A0A439DDB9_9PEZI</name>
<organism evidence="1 2">
    <name type="scientific">Xylaria grammica</name>
    <dbReference type="NCBI Taxonomy" id="363999"/>
    <lineage>
        <taxon>Eukaryota</taxon>
        <taxon>Fungi</taxon>
        <taxon>Dikarya</taxon>
        <taxon>Ascomycota</taxon>
        <taxon>Pezizomycotina</taxon>
        <taxon>Sordariomycetes</taxon>
        <taxon>Xylariomycetidae</taxon>
        <taxon>Xylariales</taxon>
        <taxon>Xylariaceae</taxon>
        <taxon>Xylaria</taxon>
    </lineage>
</organism>
<evidence type="ECO:0000313" key="1">
    <source>
        <dbReference type="EMBL" id="RWA12365.1"/>
    </source>
</evidence>
<comment type="caution">
    <text evidence="1">The sequence shown here is derived from an EMBL/GenBank/DDBJ whole genome shotgun (WGS) entry which is preliminary data.</text>
</comment>
<gene>
    <name evidence="1" type="ORF">EKO27_g2741</name>
</gene>
<reference evidence="1 2" key="1">
    <citation type="submission" date="2018-12" db="EMBL/GenBank/DDBJ databases">
        <title>Draft genome sequence of Xylaria grammica IHI A82.</title>
        <authorList>
            <person name="Buettner E."/>
            <person name="Kellner H."/>
        </authorList>
    </citation>
    <scope>NUCLEOTIDE SEQUENCE [LARGE SCALE GENOMIC DNA]</scope>
    <source>
        <strain evidence="1 2">IHI A82</strain>
    </source>
</reference>
<sequence length="161" mass="18022">MEGWLARRSYDDEDGHHTYQAVLRQVLRDDSYYFCVGRDTSTLDLANAYPIVTRFNDWEFPHQLWASAHAAYADGNDAQPISTWTRCQVVLRSTESPGAVSDPKMIIRARDQTCCITACLEATEVAHLVPSAHASWFDRNCMTWYCSSPIPVGNGGDLGTS</sequence>
<accession>A0A439DDB9</accession>